<evidence type="ECO:0000313" key="6">
    <source>
        <dbReference type="WBParaSite" id="HNAJ_0000674801-mRNA-1"/>
    </source>
</evidence>
<keyword evidence="2" id="KW-0418">Kinase</keyword>
<dbReference type="PROSITE" id="PS50290">
    <property type="entry name" value="PI3_4_KINASE_3"/>
    <property type="match status" value="1"/>
</dbReference>
<dbReference type="Proteomes" id="UP000278807">
    <property type="component" value="Unassembled WGS sequence"/>
</dbReference>
<dbReference type="AlphaFoldDB" id="A0A0R3TI57"/>
<dbReference type="Pfam" id="PF00454">
    <property type="entry name" value="PI3_PI4_kinase"/>
    <property type="match status" value="1"/>
</dbReference>
<organism evidence="6">
    <name type="scientific">Rodentolepis nana</name>
    <name type="common">Dwarf tapeworm</name>
    <name type="synonym">Hymenolepis nana</name>
    <dbReference type="NCBI Taxonomy" id="102285"/>
    <lineage>
        <taxon>Eukaryota</taxon>
        <taxon>Metazoa</taxon>
        <taxon>Spiralia</taxon>
        <taxon>Lophotrochozoa</taxon>
        <taxon>Platyhelminthes</taxon>
        <taxon>Cestoda</taxon>
        <taxon>Eucestoda</taxon>
        <taxon>Cyclophyllidea</taxon>
        <taxon>Hymenolepididae</taxon>
        <taxon>Rodentolepis</taxon>
    </lineage>
</organism>
<feature type="domain" description="PI3K/PI4K catalytic" evidence="3">
    <location>
        <begin position="1"/>
        <end position="184"/>
    </location>
</feature>
<keyword evidence="5" id="KW-1185">Reference proteome</keyword>
<dbReference type="InterPro" id="IPR018936">
    <property type="entry name" value="PI3/4_kinase_CS"/>
</dbReference>
<dbReference type="GO" id="GO:0004674">
    <property type="term" value="F:protein serine/threonine kinase activity"/>
    <property type="evidence" value="ECO:0007669"/>
    <property type="project" value="InterPro"/>
</dbReference>
<dbReference type="OrthoDB" id="381190at2759"/>
<dbReference type="InterPro" id="IPR000403">
    <property type="entry name" value="PI3/4_kinase_cat_dom"/>
</dbReference>
<evidence type="ECO:0000256" key="1">
    <source>
        <dbReference type="ARBA" id="ARBA00022679"/>
    </source>
</evidence>
<dbReference type="WBParaSite" id="HNAJ_0000674801-mRNA-1">
    <property type="protein sequence ID" value="HNAJ_0000674801-mRNA-1"/>
    <property type="gene ID" value="HNAJ_0000674801"/>
</dbReference>
<dbReference type="InterPro" id="IPR011009">
    <property type="entry name" value="Kinase-like_dom_sf"/>
</dbReference>
<dbReference type="PANTHER" id="PTHR37079:SF4">
    <property type="entry name" value="SERINE_THREONINE-PROTEIN KINASE ATM"/>
    <property type="match status" value="1"/>
</dbReference>
<evidence type="ECO:0000313" key="4">
    <source>
        <dbReference type="EMBL" id="VDO02604.1"/>
    </source>
</evidence>
<dbReference type="PANTHER" id="PTHR37079">
    <property type="entry name" value="SERINE/THREONINE-PROTEIN KINASE ATM"/>
    <property type="match status" value="1"/>
</dbReference>
<name>A0A0R3TI57_RODNA</name>
<reference evidence="4 5" key="2">
    <citation type="submission" date="2018-11" db="EMBL/GenBank/DDBJ databases">
        <authorList>
            <consortium name="Pathogen Informatics"/>
        </authorList>
    </citation>
    <scope>NUCLEOTIDE SEQUENCE [LARGE SCALE GENOMIC DNA]</scope>
</reference>
<dbReference type="Gene3D" id="1.10.1070.11">
    <property type="entry name" value="Phosphatidylinositol 3-/4-kinase, catalytic domain"/>
    <property type="match status" value="1"/>
</dbReference>
<dbReference type="SMART" id="SM00146">
    <property type="entry name" value="PI3Kc"/>
    <property type="match status" value="1"/>
</dbReference>
<dbReference type="EMBL" id="UZAE01008192">
    <property type="protein sequence ID" value="VDO02604.1"/>
    <property type="molecule type" value="Genomic_DNA"/>
</dbReference>
<proteinExistence type="predicted"/>
<dbReference type="InterPro" id="IPR038980">
    <property type="entry name" value="ATM_plant"/>
</dbReference>
<dbReference type="InterPro" id="IPR036940">
    <property type="entry name" value="PI3/4_kinase_cat_sf"/>
</dbReference>
<accession>A0A0R3TI57</accession>
<evidence type="ECO:0000256" key="2">
    <source>
        <dbReference type="ARBA" id="ARBA00022777"/>
    </source>
</evidence>
<evidence type="ECO:0000313" key="5">
    <source>
        <dbReference type="Proteomes" id="UP000278807"/>
    </source>
</evidence>
<reference evidence="6" key="1">
    <citation type="submission" date="2017-02" db="UniProtKB">
        <authorList>
            <consortium name="WormBaseParasite"/>
        </authorList>
    </citation>
    <scope>IDENTIFICATION</scope>
</reference>
<gene>
    <name evidence="4" type="ORF">HNAJ_LOCUS6744</name>
</gene>
<sequence length="198" mass="21414">ANNHFRPVLGFFFVENFPEACDWYAARKRYTLSLAASSILGYLVGLGDRHPQNLLLQPSTGELVHIDLGIAFDQGRLLPTPEMVPFRLTRDISHALGPLGVETGFVGAAEYALRAFSSGSEIILTLLEVGLQVLLHDPLYSWSLSPAQLCALEARRAEVTGASVFQSGENSVVAAATNATVVSTMTGRPRGERSPVLY</sequence>
<dbReference type="SUPFAM" id="SSF56112">
    <property type="entry name" value="Protein kinase-like (PK-like)"/>
    <property type="match status" value="1"/>
</dbReference>
<protein>
    <submittedName>
        <fullName evidence="6">PI3K/PI4K catalytic domain-containing protein</fullName>
    </submittedName>
</protein>
<keyword evidence="1" id="KW-0808">Transferase</keyword>
<dbReference type="STRING" id="102285.A0A0R3TI57"/>
<dbReference type="PROSITE" id="PS00916">
    <property type="entry name" value="PI3_4_KINASE_2"/>
    <property type="match status" value="1"/>
</dbReference>
<dbReference type="GO" id="GO:0006974">
    <property type="term" value="P:DNA damage response"/>
    <property type="evidence" value="ECO:0007669"/>
    <property type="project" value="InterPro"/>
</dbReference>
<evidence type="ECO:0000259" key="3">
    <source>
        <dbReference type="PROSITE" id="PS50290"/>
    </source>
</evidence>